<dbReference type="AlphaFoldDB" id="A0A1H8CCL0"/>
<dbReference type="STRING" id="933059.SAMN04488103_102440"/>
<accession>A0A1H8CCL0</accession>
<organism evidence="1 2">
    <name type="scientific">Gemmobacter aquatilis</name>
    <dbReference type="NCBI Taxonomy" id="933059"/>
    <lineage>
        <taxon>Bacteria</taxon>
        <taxon>Pseudomonadati</taxon>
        <taxon>Pseudomonadota</taxon>
        <taxon>Alphaproteobacteria</taxon>
        <taxon>Rhodobacterales</taxon>
        <taxon>Paracoccaceae</taxon>
        <taxon>Gemmobacter</taxon>
    </lineage>
</organism>
<evidence type="ECO:0000313" key="1">
    <source>
        <dbReference type="EMBL" id="SEM91847.1"/>
    </source>
</evidence>
<sequence>MQRLSAKEKLGQKVLVRTINEFLRRRLFTLEAGGNHWENPVIEFEMAGIPAIASVADIGHEELSIHVTLWPNAHGREFIRAAALHSSHRLGRGGFYASAWLERKKGAWLQTSNGLPSVSCTRDRQGEVERLPWEEPLGFSAEGKFFV</sequence>
<evidence type="ECO:0000313" key="2">
    <source>
        <dbReference type="Proteomes" id="UP000198761"/>
    </source>
</evidence>
<reference evidence="1 2" key="1">
    <citation type="submission" date="2016-10" db="EMBL/GenBank/DDBJ databases">
        <authorList>
            <person name="de Groot N.N."/>
        </authorList>
    </citation>
    <scope>NUCLEOTIDE SEQUENCE [LARGE SCALE GENOMIC DNA]</scope>
    <source>
        <strain evidence="1 2">DSM 3857</strain>
    </source>
</reference>
<name>A0A1H8CCL0_9RHOB</name>
<dbReference type="Proteomes" id="UP000198761">
    <property type="component" value="Unassembled WGS sequence"/>
</dbReference>
<dbReference type="EMBL" id="FOCE01000002">
    <property type="protein sequence ID" value="SEM91847.1"/>
    <property type="molecule type" value="Genomic_DNA"/>
</dbReference>
<dbReference type="OrthoDB" id="8200145at2"/>
<dbReference type="RefSeq" id="WP_091298436.1">
    <property type="nucleotide sequence ID" value="NZ_FOCE01000002.1"/>
</dbReference>
<gene>
    <name evidence="1" type="ORF">SAMN04488103_102440</name>
</gene>
<proteinExistence type="predicted"/>
<keyword evidence="2" id="KW-1185">Reference proteome</keyword>
<protein>
    <submittedName>
        <fullName evidence="1">Uncharacterized protein</fullName>
    </submittedName>
</protein>